<dbReference type="InterPro" id="IPR001452">
    <property type="entry name" value="SH3_domain"/>
</dbReference>
<feature type="domain" description="SH3" evidence="7">
    <location>
        <begin position="206"/>
        <end position="263"/>
    </location>
</feature>
<dbReference type="Proteomes" id="UP000005207">
    <property type="component" value="Linkage group LG4"/>
</dbReference>
<keyword evidence="9" id="KW-1185">Reference proteome</keyword>
<evidence type="ECO:0008006" key="10">
    <source>
        <dbReference type="Google" id="ProtNLM"/>
    </source>
</evidence>
<keyword evidence="2 4" id="KW-0727">SH2 domain</keyword>
<dbReference type="PROSITE" id="PS50002">
    <property type="entry name" value="SH3"/>
    <property type="match status" value="2"/>
</dbReference>
<proteinExistence type="predicted"/>
<dbReference type="InterPro" id="IPR000980">
    <property type="entry name" value="SH2"/>
</dbReference>
<dbReference type="Pfam" id="PF00017">
    <property type="entry name" value="SH2"/>
    <property type="match status" value="1"/>
</dbReference>
<evidence type="ECO:0000313" key="8">
    <source>
        <dbReference type="Ensembl" id="ENSONIP00000032932.1"/>
    </source>
</evidence>
<keyword evidence="3" id="KW-0449">Lipoprotein</keyword>
<evidence type="ECO:0000313" key="9">
    <source>
        <dbReference type="Proteomes" id="UP000005207"/>
    </source>
</evidence>
<evidence type="ECO:0000259" key="6">
    <source>
        <dbReference type="PROSITE" id="PS50001"/>
    </source>
</evidence>
<reference evidence="9" key="1">
    <citation type="submission" date="2012-01" db="EMBL/GenBank/DDBJ databases">
        <title>The Genome Sequence of Oreochromis niloticus (Nile Tilapia).</title>
        <authorList>
            <consortium name="Broad Institute Genome Assembly Team"/>
            <consortium name="Broad Institute Sequencing Platform"/>
            <person name="Di Palma F."/>
            <person name="Johnson J."/>
            <person name="Lander E.S."/>
            <person name="Lindblad-Toh K."/>
        </authorList>
    </citation>
    <scope>NUCLEOTIDE SEQUENCE [LARGE SCALE GENOMIC DNA]</scope>
</reference>
<dbReference type="Gene3D" id="2.30.30.40">
    <property type="entry name" value="SH3 Domains"/>
    <property type="match status" value="2"/>
</dbReference>
<evidence type="ECO:0000256" key="5">
    <source>
        <dbReference type="PROSITE-ProRule" id="PRU00192"/>
    </source>
</evidence>
<dbReference type="Gene3D" id="3.30.505.10">
    <property type="entry name" value="SH2 domain"/>
    <property type="match status" value="1"/>
</dbReference>
<dbReference type="SMART" id="SM00252">
    <property type="entry name" value="SH2"/>
    <property type="match status" value="1"/>
</dbReference>
<dbReference type="PRINTS" id="PR00452">
    <property type="entry name" value="SH3DOMAIN"/>
</dbReference>
<dbReference type="Pfam" id="PF00018">
    <property type="entry name" value="SH3_1"/>
    <property type="match status" value="2"/>
</dbReference>
<accession>A0A669BBW5</accession>
<dbReference type="PROSITE" id="PS50001">
    <property type="entry name" value="SH2"/>
    <property type="match status" value="1"/>
</dbReference>
<dbReference type="GeneTree" id="ENSGT00940000157307"/>
<dbReference type="InterPro" id="IPR036028">
    <property type="entry name" value="SH3-like_dom_sf"/>
</dbReference>
<dbReference type="OMA" id="RYDNIWC"/>
<dbReference type="PRINTS" id="PR00499">
    <property type="entry name" value="P67PHOX"/>
</dbReference>
<feature type="domain" description="SH2" evidence="6">
    <location>
        <begin position="58"/>
        <end position="155"/>
    </location>
</feature>
<gene>
    <name evidence="8" type="primary">LOC100707796</name>
</gene>
<dbReference type="InterPro" id="IPR035646">
    <property type="entry name" value="GRAP2_C_SH3"/>
</dbReference>
<feature type="domain" description="SH3" evidence="7">
    <location>
        <begin position="1"/>
        <end position="56"/>
    </location>
</feature>
<dbReference type="CDD" id="cd11947">
    <property type="entry name" value="SH3_GRAP2_N"/>
    <property type="match status" value="1"/>
</dbReference>
<dbReference type="SMART" id="SM00326">
    <property type="entry name" value="SH3"/>
    <property type="match status" value="2"/>
</dbReference>
<dbReference type="AlphaFoldDB" id="A0A669BBW5"/>
<dbReference type="SUPFAM" id="SSF50044">
    <property type="entry name" value="SH3-domain"/>
    <property type="match status" value="1"/>
</dbReference>
<evidence type="ECO:0000256" key="1">
    <source>
        <dbReference type="ARBA" id="ARBA00022443"/>
    </source>
</evidence>
<reference evidence="8" key="3">
    <citation type="submission" date="2025-09" db="UniProtKB">
        <authorList>
            <consortium name="Ensembl"/>
        </authorList>
    </citation>
    <scope>IDENTIFICATION</scope>
</reference>
<evidence type="ECO:0000256" key="2">
    <source>
        <dbReference type="ARBA" id="ARBA00022999"/>
    </source>
</evidence>
<keyword evidence="1 5" id="KW-0728">SH3 domain</keyword>
<evidence type="ECO:0000256" key="4">
    <source>
        <dbReference type="PROSITE-ProRule" id="PRU00191"/>
    </source>
</evidence>
<name>A0A669BBW5_ORENI</name>
<dbReference type="PANTHER" id="PTHR46037">
    <property type="entry name" value="PROTEIN ENHANCER OF SEVENLESS 2B"/>
    <property type="match status" value="1"/>
</dbReference>
<dbReference type="Ensembl" id="ENSONIT00000082453.1">
    <property type="protein sequence ID" value="ENSONIP00000032932.1"/>
    <property type="gene ID" value="ENSONIG00000009693.2"/>
</dbReference>
<dbReference type="PRINTS" id="PR00401">
    <property type="entry name" value="SH2DOMAIN"/>
</dbReference>
<dbReference type="CDD" id="cd11950">
    <property type="entry name" value="SH3_GRAP2_C"/>
    <property type="match status" value="1"/>
</dbReference>
<sequence>MEARGKFDFTAVTDDELGFKQGDLVKIIHYDNIWCKAEMNGEEGLVPRNFLDIHFPRWFREDATRGDAVEFLMNKHVGEFVIRGCRTSPGNFCISVKYEQGMMHYRLLRDKRGHYFLWREKFTSLNKLVDFYKTNSISKSRIIYLNINGILDQAVYHNKQVTRHFSQFHLYSPRTSVVSRLHFERASFISCLSGIDQCLFFLPQTTSCFQVMAVCDFPAIQDDELGFNAGDVIEVLDMSHPFWWKGKLKGIIGLFPVNATRPL</sequence>
<dbReference type="SUPFAM" id="SSF55550">
    <property type="entry name" value="SH2 domain"/>
    <property type="match status" value="1"/>
</dbReference>
<evidence type="ECO:0000259" key="7">
    <source>
        <dbReference type="PROSITE" id="PS50002"/>
    </source>
</evidence>
<protein>
    <recommendedName>
        <fullName evidence="10">GRB2 related adaptor protein 2a</fullName>
    </recommendedName>
</protein>
<dbReference type="InterPro" id="IPR043539">
    <property type="entry name" value="Grb2-like"/>
</dbReference>
<evidence type="ECO:0000256" key="3">
    <source>
        <dbReference type="ARBA" id="ARBA00023288"/>
    </source>
</evidence>
<dbReference type="InParanoid" id="A0A669BBW5"/>
<organism evidence="8 9">
    <name type="scientific">Oreochromis niloticus</name>
    <name type="common">Nile tilapia</name>
    <name type="synonym">Tilapia nilotica</name>
    <dbReference type="NCBI Taxonomy" id="8128"/>
    <lineage>
        <taxon>Eukaryota</taxon>
        <taxon>Metazoa</taxon>
        <taxon>Chordata</taxon>
        <taxon>Craniata</taxon>
        <taxon>Vertebrata</taxon>
        <taxon>Euteleostomi</taxon>
        <taxon>Actinopterygii</taxon>
        <taxon>Neopterygii</taxon>
        <taxon>Teleostei</taxon>
        <taxon>Neoteleostei</taxon>
        <taxon>Acanthomorphata</taxon>
        <taxon>Ovalentaria</taxon>
        <taxon>Cichlomorphae</taxon>
        <taxon>Cichliformes</taxon>
        <taxon>Cichlidae</taxon>
        <taxon>African cichlids</taxon>
        <taxon>Pseudocrenilabrinae</taxon>
        <taxon>Oreochromini</taxon>
        <taxon>Oreochromis</taxon>
    </lineage>
</organism>
<reference evidence="8" key="2">
    <citation type="submission" date="2025-08" db="UniProtKB">
        <authorList>
            <consortium name="Ensembl"/>
        </authorList>
    </citation>
    <scope>IDENTIFICATION</scope>
</reference>
<dbReference type="InterPro" id="IPR036860">
    <property type="entry name" value="SH2_dom_sf"/>
</dbReference>